<comment type="caution">
    <text evidence="2">The sequence shown here is derived from an EMBL/GenBank/DDBJ whole genome shotgun (WGS) entry which is preliminary data.</text>
</comment>
<dbReference type="Proteomes" id="UP001159363">
    <property type="component" value="Chromosome 5"/>
</dbReference>
<feature type="compositionally biased region" description="Basic and acidic residues" evidence="1">
    <location>
        <begin position="197"/>
        <end position="208"/>
    </location>
</feature>
<sequence length="476" mass="52796">MISGDRGKPKSGWSIQQLNLEPPECEPTGLPLRCLAQSVPEFRAVYVLVTAPLLLSEHLAPWSACSNQRRDNTVSELELFALIVYTYSGRNIVARTLVMPPKARHVRFPAGSLPEYCMRESCRTMPMSCFSMTDICIAMANVQKSPSSSLGISHFSRLSIPLMLYTHLTSALKTTLDETSDFPLECRAKPGGGGRGLNKDARATDHKFVRPQSPVARQDGVAAKRDVRHVRVSCTDKQKDGSEEPVNLLISSCFHSSCPSPVPSSTKCSSRAGEDLSFLQAVSLRSSAHPSVREECPLASRPVCMRDRRPGLKGPYYVTLMDRLNAEEFLSLLLVSSSLPDQTLPLPPQSGRRDVVIRPEFAPQRRVARAGLNARSPRKPADQRRHQALFLPGMEPCSPWCEARRDNILRVTGFPAGTRRWQSSLNMKLDPRMEWPWNVRAGETGVPRENPPASGIVRERTRQGSNPDRIGGRRAP</sequence>
<evidence type="ECO:0000256" key="1">
    <source>
        <dbReference type="SAM" id="MobiDB-lite"/>
    </source>
</evidence>
<name>A0ABQ9H7V0_9NEOP</name>
<reference evidence="2 3" key="1">
    <citation type="submission" date="2023-02" db="EMBL/GenBank/DDBJ databases">
        <title>LHISI_Scaffold_Assembly.</title>
        <authorList>
            <person name="Stuart O.P."/>
            <person name="Cleave R."/>
            <person name="Magrath M.J.L."/>
            <person name="Mikheyev A.S."/>
        </authorList>
    </citation>
    <scope>NUCLEOTIDE SEQUENCE [LARGE SCALE GENOMIC DNA]</scope>
    <source>
        <strain evidence="2">Daus_M_001</strain>
        <tissue evidence="2">Leg muscle</tissue>
    </source>
</reference>
<keyword evidence="3" id="KW-1185">Reference proteome</keyword>
<organism evidence="2 3">
    <name type="scientific">Dryococelus australis</name>
    <dbReference type="NCBI Taxonomy" id="614101"/>
    <lineage>
        <taxon>Eukaryota</taxon>
        <taxon>Metazoa</taxon>
        <taxon>Ecdysozoa</taxon>
        <taxon>Arthropoda</taxon>
        <taxon>Hexapoda</taxon>
        <taxon>Insecta</taxon>
        <taxon>Pterygota</taxon>
        <taxon>Neoptera</taxon>
        <taxon>Polyneoptera</taxon>
        <taxon>Phasmatodea</taxon>
        <taxon>Verophasmatodea</taxon>
        <taxon>Anareolatae</taxon>
        <taxon>Phasmatidae</taxon>
        <taxon>Eurycanthinae</taxon>
        <taxon>Dryococelus</taxon>
    </lineage>
</organism>
<feature type="region of interest" description="Disordered" evidence="1">
    <location>
        <begin position="187"/>
        <end position="222"/>
    </location>
</feature>
<proteinExistence type="predicted"/>
<feature type="region of interest" description="Disordered" evidence="1">
    <location>
        <begin position="440"/>
        <end position="476"/>
    </location>
</feature>
<protein>
    <submittedName>
        <fullName evidence="2">Uncharacterized protein</fullName>
    </submittedName>
</protein>
<evidence type="ECO:0000313" key="2">
    <source>
        <dbReference type="EMBL" id="KAJ8880346.1"/>
    </source>
</evidence>
<evidence type="ECO:0000313" key="3">
    <source>
        <dbReference type="Proteomes" id="UP001159363"/>
    </source>
</evidence>
<accession>A0ABQ9H7V0</accession>
<dbReference type="EMBL" id="JARBHB010000006">
    <property type="protein sequence ID" value="KAJ8880346.1"/>
    <property type="molecule type" value="Genomic_DNA"/>
</dbReference>
<gene>
    <name evidence="2" type="ORF">PR048_016813</name>
</gene>